<dbReference type="PATRIC" id="fig|587753.9.peg.469"/>
<dbReference type="AlphaFoldDB" id="A0A0A6DIX1"/>
<sequence length="211" mass="22915">MSEQIQRPTLLPANSSTLERGLDLGFGALLDRIAPPFPELMNPSETPVAFLPYLASDRGVAEWSTAAPEAEKRLTVELAWPTARQAGTRKALENAAKGLQLRPEIRAWYEQTPPGAPYSFSVRAFSDQPYSEEIDARLDRRLADAKSERDVLTVSVGLSAFGNHVIGAATFCGELTTVYPVFIEGLETSGEAFMAAGMYTVETSTIYPQGA</sequence>
<evidence type="ECO:0000313" key="1">
    <source>
        <dbReference type="EMBL" id="KHA75130.1"/>
    </source>
</evidence>
<dbReference type="Proteomes" id="UP000030564">
    <property type="component" value="Unassembled WGS sequence"/>
</dbReference>
<gene>
    <name evidence="1" type="ORF">NZ35_02295</name>
</gene>
<comment type="caution">
    <text evidence="1">The sequence shown here is derived from an EMBL/GenBank/DDBJ whole genome shotgun (WGS) entry which is preliminary data.</text>
</comment>
<dbReference type="InterPro" id="IPR006521">
    <property type="entry name" value="Tail_protein_I"/>
</dbReference>
<dbReference type="Pfam" id="PF09684">
    <property type="entry name" value="Tail_P2_I"/>
    <property type="match status" value="1"/>
</dbReference>
<evidence type="ECO:0000313" key="2">
    <source>
        <dbReference type="Proteomes" id="UP000030564"/>
    </source>
</evidence>
<proteinExistence type="predicted"/>
<name>A0A0A6DIX1_9PSED</name>
<reference evidence="1 2" key="1">
    <citation type="submission" date="2014-10" db="EMBL/GenBank/DDBJ databases">
        <title>Draft genome sequence of Pseudomonas chlororaphis EA105.</title>
        <authorList>
            <person name="McCully L.M."/>
            <person name="Bitzer A.S."/>
            <person name="Spence C."/>
            <person name="Bais H."/>
            <person name="Silby M.W."/>
        </authorList>
    </citation>
    <scope>NUCLEOTIDE SEQUENCE [LARGE SCALE GENOMIC DNA]</scope>
    <source>
        <strain evidence="1 2">EA105</strain>
    </source>
</reference>
<dbReference type="OrthoDB" id="9794793at2"/>
<accession>A0A0A6DIX1</accession>
<protein>
    <submittedName>
        <fullName evidence="1">Tail protein</fullName>
    </submittedName>
</protein>
<dbReference type="NCBIfam" id="TIGR01634">
    <property type="entry name" value="tail_P2_I"/>
    <property type="match status" value="1"/>
</dbReference>
<organism evidence="1 2">
    <name type="scientific">Pseudomonas chlororaphis</name>
    <dbReference type="NCBI Taxonomy" id="587753"/>
    <lineage>
        <taxon>Bacteria</taxon>
        <taxon>Pseudomonadati</taxon>
        <taxon>Pseudomonadota</taxon>
        <taxon>Gammaproteobacteria</taxon>
        <taxon>Pseudomonadales</taxon>
        <taxon>Pseudomonadaceae</taxon>
        <taxon>Pseudomonas</taxon>
    </lineage>
</organism>
<dbReference type="EMBL" id="JSFK01000001">
    <property type="protein sequence ID" value="KHA75130.1"/>
    <property type="molecule type" value="Genomic_DNA"/>
</dbReference>